<evidence type="ECO:0000313" key="2">
    <source>
        <dbReference type="Proteomes" id="UP000504637"/>
    </source>
</evidence>
<feature type="compositionally biased region" description="Polar residues" evidence="1">
    <location>
        <begin position="448"/>
        <end position="462"/>
    </location>
</feature>
<accession>A0A6J3MCQ7</accession>
<feature type="region of interest" description="Disordered" evidence="1">
    <location>
        <begin position="15"/>
        <end position="139"/>
    </location>
</feature>
<feature type="compositionally biased region" description="Polar residues" evidence="1">
    <location>
        <begin position="506"/>
        <end position="534"/>
    </location>
</feature>
<feature type="compositionally biased region" description="Basic and acidic residues" evidence="1">
    <location>
        <begin position="412"/>
        <end position="423"/>
    </location>
</feature>
<feature type="compositionally biased region" description="Basic and acidic residues" evidence="1">
    <location>
        <begin position="710"/>
        <end position="719"/>
    </location>
</feature>
<feature type="compositionally biased region" description="Low complexity" evidence="1">
    <location>
        <begin position="329"/>
        <end position="341"/>
    </location>
</feature>
<feature type="compositionally biased region" description="Polar residues" evidence="1">
    <location>
        <begin position="614"/>
        <end position="626"/>
    </location>
</feature>
<reference evidence="3" key="2">
    <citation type="submission" date="2020-04" db="EMBL/GenBank/DDBJ databases">
        <authorList>
            <consortium name="NCBI Genome Project"/>
        </authorList>
    </citation>
    <scope>NUCLEOTIDE SEQUENCE</scope>
    <source>
        <strain evidence="3">CBS 342.82</strain>
    </source>
</reference>
<sequence length="902" mass="96421">MSDTSSIDEAAMAFTQSISRTSRLTFGTPPQINKPLPAYPSLNTSTIFEPRSDENQVRAPIDISSLKQPIPSPSTPPSNGVHPQGPRAHPYGSPIARKPTTVPSQLPSPSLIRNDSLTPLASDFSTQPSFDGSAFAPSPQFLSNERRLSSIGKGISAPRNAASSSAVTTSTPKRFSIESPRQSLIPRMTSPASSLRETLLSSRPVSVHRTGLTETTVARSSSQTLRQEEQGSMLQYSDISPGNSRPHSPSPGSFSQPLPGGAKRQSRIPSLVKQTSSLSLQSSSASLRSPSLASRLPITGSKRATVIDVKSRTSAERLAWQYAQQEVLPNTGTSTSSPTPNDGDRHPFLRQSPQLAPRLQSDTLKNSPEDSSHREDSPLFQKAPPSRSPFTAPLQTIQSEGVLPCFPDDEKDGGVRDSMDIIDHTTTQSNTALPEDERPKEIDDASQKAASSTQLQTQKRANEATTLSFASTASDGQIDPRSSLIEKAAVAATYVKHGDVFTAEQESVANGSDTQSDLKPATSISKWSTSTRSEVSPPGGSRIMRRVSGTIKRVRTPMGLHQEAQNESPKVQSPRTLRPRKASLNATRDRSRSPFPLHGGSPRSKRQSDDQTLVKDSSMNRISELNGSAMKIGEKSTSVDPVPAKVSNPTKRGRLAKESSAPQTGLPPREHSRSRMVLNKINHLFSGKRSKKAVASPAPPIPPLLKRKPSRDTLREKSLPPKSSTHNLNPSTPLSTTSTPRPARPSQGNNTTSPSPFTPRRIPPIKPNATTTPPRPSPYTSGPSSLTQPLNALRTPAPDRHRALTARLVQIARNEPSPSRRERLFHFAAILTDAVIQAREAEISAETAAAAARSAAISHQMTVTAVEMIGRLVGSLGGASLSSSAGGGGGGHTSEGGGRGRR</sequence>
<evidence type="ECO:0000256" key="1">
    <source>
        <dbReference type="SAM" id="MobiDB-lite"/>
    </source>
</evidence>
<reference evidence="3" key="1">
    <citation type="submission" date="2020-01" db="EMBL/GenBank/DDBJ databases">
        <authorList>
            <consortium name="DOE Joint Genome Institute"/>
            <person name="Haridas S."/>
            <person name="Albert R."/>
            <person name="Binder M."/>
            <person name="Bloem J."/>
            <person name="Labutti K."/>
            <person name="Salamov A."/>
            <person name="Andreopoulos B."/>
            <person name="Baker S.E."/>
            <person name="Barry K."/>
            <person name="Bills G."/>
            <person name="Bluhm B.H."/>
            <person name="Cannon C."/>
            <person name="Castanera R."/>
            <person name="Culley D.E."/>
            <person name="Daum C."/>
            <person name="Ezra D."/>
            <person name="Gonzalez J.B."/>
            <person name="Henrissat B."/>
            <person name="Kuo A."/>
            <person name="Liang C."/>
            <person name="Lipzen A."/>
            <person name="Lutzoni F."/>
            <person name="Magnuson J."/>
            <person name="Mondo S."/>
            <person name="Nolan M."/>
            <person name="Ohm R."/>
            <person name="Pangilinan J."/>
            <person name="Park H.-J."/>
            <person name="Ramirez L."/>
            <person name="Alfaro M."/>
            <person name="Sun H."/>
            <person name="Tritt A."/>
            <person name="Yoshinaga Y."/>
            <person name="Zwiers L.-H."/>
            <person name="Turgeon B.G."/>
            <person name="Goodwin S.B."/>
            <person name="Spatafora J.W."/>
            <person name="Crous P.W."/>
            <person name="Grigoriev I.V."/>
        </authorList>
    </citation>
    <scope>NUCLEOTIDE SEQUENCE</scope>
    <source>
        <strain evidence="3">CBS 342.82</strain>
    </source>
</reference>
<feature type="compositionally biased region" description="Basic and acidic residues" evidence="1">
    <location>
        <begin position="367"/>
        <end position="377"/>
    </location>
</feature>
<feature type="compositionally biased region" description="Low complexity" evidence="1">
    <location>
        <begin position="276"/>
        <end position="291"/>
    </location>
</feature>
<feature type="compositionally biased region" description="Polar residues" evidence="1">
    <location>
        <begin position="15"/>
        <end position="31"/>
    </location>
</feature>
<feature type="compositionally biased region" description="Basic and acidic residues" evidence="1">
    <location>
        <begin position="435"/>
        <end position="446"/>
    </location>
</feature>
<feature type="compositionally biased region" description="Polar residues" evidence="1">
    <location>
        <begin position="101"/>
        <end position="130"/>
    </location>
</feature>
<evidence type="ECO:0000313" key="3">
    <source>
        <dbReference type="RefSeq" id="XP_033462699.1"/>
    </source>
</evidence>
<keyword evidence="2" id="KW-1185">Reference proteome</keyword>
<feature type="compositionally biased region" description="Low complexity" evidence="1">
    <location>
        <begin position="161"/>
        <end position="171"/>
    </location>
</feature>
<feature type="compositionally biased region" description="Gly residues" evidence="1">
    <location>
        <begin position="885"/>
        <end position="902"/>
    </location>
</feature>
<feature type="compositionally biased region" description="Polar residues" evidence="1">
    <location>
        <begin position="563"/>
        <end position="575"/>
    </location>
</feature>
<feature type="region of interest" description="Disordered" evidence="1">
    <location>
        <begin position="324"/>
        <end position="462"/>
    </location>
</feature>
<dbReference type="RefSeq" id="XP_033462699.1">
    <property type="nucleotide sequence ID" value="XM_033606974.1"/>
</dbReference>
<dbReference type="AlphaFoldDB" id="A0A6J3MCQ7"/>
<organism evidence="3">
    <name type="scientific">Dissoconium aciculare CBS 342.82</name>
    <dbReference type="NCBI Taxonomy" id="1314786"/>
    <lineage>
        <taxon>Eukaryota</taxon>
        <taxon>Fungi</taxon>
        <taxon>Dikarya</taxon>
        <taxon>Ascomycota</taxon>
        <taxon>Pezizomycotina</taxon>
        <taxon>Dothideomycetes</taxon>
        <taxon>Dothideomycetidae</taxon>
        <taxon>Mycosphaerellales</taxon>
        <taxon>Dissoconiaceae</taxon>
        <taxon>Dissoconium</taxon>
    </lineage>
</organism>
<gene>
    <name evidence="3" type="ORF">K489DRAFT_399809</name>
</gene>
<feature type="region of interest" description="Disordered" evidence="1">
    <location>
        <begin position="152"/>
        <end position="291"/>
    </location>
</feature>
<dbReference type="OrthoDB" id="3896449at2759"/>
<feature type="compositionally biased region" description="Polar residues" evidence="1">
    <location>
        <begin position="212"/>
        <end position="256"/>
    </location>
</feature>
<feature type="region of interest" description="Disordered" evidence="1">
    <location>
        <begin position="880"/>
        <end position="902"/>
    </location>
</feature>
<proteinExistence type="predicted"/>
<feature type="compositionally biased region" description="Polar residues" evidence="1">
    <location>
        <begin position="190"/>
        <end position="204"/>
    </location>
</feature>
<dbReference type="Proteomes" id="UP000504637">
    <property type="component" value="Unplaced"/>
</dbReference>
<reference evidence="3" key="3">
    <citation type="submission" date="2025-08" db="UniProtKB">
        <authorList>
            <consortium name="RefSeq"/>
        </authorList>
    </citation>
    <scope>IDENTIFICATION</scope>
    <source>
        <strain evidence="3">CBS 342.82</strain>
    </source>
</reference>
<feature type="compositionally biased region" description="Low complexity" evidence="1">
    <location>
        <begin position="727"/>
        <end position="746"/>
    </location>
</feature>
<protein>
    <submittedName>
        <fullName evidence="3">Uncharacterized protein</fullName>
    </submittedName>
</protein>
<name>A0A6J3MCQ7_9PEZI</name>
<feature type="region of interest" description="Disordered" evidence="1">
    <location>
        <begin position="506"/>
        <end position="789"/>
    </location>
</feature>
<dbReference type="GeneID" id="54364774"/>